<dbReference type="EMBL" id="CP002582">
    <property type="protein sequence ID" value="ADZ84513.1"/>
    <property type="molecule type" value="Genomic_DNA"/>
</dbReference>
<reference evidence="1 2" key="1">
    <citation type="journal article" date="2011" name="J. Bacteriol.">
        <title>Complete genome sequence of the cellulose-degrading bacterium Cellulosilyticum lentocellum.</title>
        <authorList>
            <consortium name="US DOE Joint Genome Institute"/>
            <person name="Miller D.A."/>
            <person name="Suen G."/>
            <person name="Bruce D."/>
            <person name="Copeland A."/>
            <person name="Cheng J.F."/>
            <person name="Detter C."/>
            <person name="Goodwin L.A."/>
            <person name="Han C.S."/>
            <person name="Hauser L.J."/>
            <person name="Land M.L."/>
            <person name="Lapidus A."/>
            <person name="Lucas S."/>
            <person name="Meincke L."/>
            <person name="Pitluck S."/>
            <person name="Tapia R."/>
            <person name="Teshima H."/>
            <person name="Woyke T."/>
            <person name="Fox B.G."/>
            <person name="Angert E.R."/>
            <person name="Currie C.R."/>
        </authorList>
    </citation>
    <scope>NUCLEOTIDE SEQUENCE [LARGE SCALE GENOMIC DNA]</scope>
    <source>
        <strain evidence="2">ATCC 49066 / DSM 5427 / NCIMB 11756 / RHM5</strain>
    </source>
</reference>
<dbReference type="STRING" id="642492.Clole_2814"/>
<proteinExistence type="predicted"/>
<protein>
    <submittedName>
        <fullName evidence="1">Uncharacterized protein</fullName>
    </submittedName>
</protein>
<dbReference type="Proteomes" id="UP000008467">
    <property type="component" value="Chromosome"/>
</dbReference>
<keyword evidence="2" id="KW-1185">Reference proteome</keyword>
<gene>
    <name evidence="1" type="ordered locus">Clole_2814</name>
</gene>
<dbReference type="RefSeq" id="WP_013657794.1">
    <property type="nucleotide sequence ID" value="NC_015275.1"/>
</dbReference>
<sequence>MAEYIEGYQYVNAIDALSLFESEYSRVKLIEVMAKELHSNILRYQKIIKNFVEVYIMTI</sequence>
<organism evidence="1 2">
    <name type="scientific">Cellulosilyticum lentocellum (strain ATCC 49066 / DSM 5427 / NCIMB 11756 / RHM5)</name>
    <name type="common">Clostridium lentocellum</name>
    <dbReference type="NCBI Taxonomy" id="642492"/>
    <lineage>
        <taxon>Bacteria</taxon>
        <taxon>Bacillati</taxon>
        <taxon>Bacillota</taxon>
        <taxon>Clostridia</taxon>
        <taxon>Lachnospirales</taxon>
        <taxon>Cellulosilyticaceae</taxon>
        <taxon>Cellulosilyticum</taxon>
    </lineage>
</organism>
<dbReference type="KEGG" id="cle:Clole_2814"/>
<evidence type="ECO:0000313" key="2">
    <source>
        <dbReference type="Proteomes" id="UP000008467"/>
    </source>
</evidence>
<evidence type="ECO:0000313" key="1">
    <source>
        <dbReference type="EMBL" id="ADZ84513.1"/>
    </source>
</evidence>
<dbReference type="AlphaFoldDB" id="F2JKX2"/>
<accession>F2JKX2</accession>
<dbReference type="HOGENOM" id="CLU_2951840_0_0_9"/>
<name>F2JKX2_CELLD</name>